<feature type="coiled-coil region" evidence="1">
    <location>
        <begin position="109"/>
        <end position="143"/>
    </location>
</feature>
<feature type="compositionally biased region" description="Basic residues" evidence="2">
    <location>
        <begin position="166"/>
        <end position="177"/>
    </location>
</feature>
<protein>
    <submittedName>
        <fullName evidence="3">OLC1v1022956C1</fullName>
    </submittedName>
</protein>
<evidence type="ECO:0000256" key="1">
    <source>
        <dbReference type="SAM" id="Coils"/>
    </source>
</evidence>
<organism evidence="3 4">
    <name type="scientific">Oldenlandia corymbosa var. corymbosa</name>
    <dbReference type="NCBI Taxonomy" id="529605"/>
    <lineage>
        <taxon>Eukaryota</taxon>
        <taxon>Viridiplantae</taxon>
        <taxon>Streptophyta</taxon>
        <taxon>Embryophyta</taxon>
        <taxon>Tracheophyta</taxon>
        <taxon>Spermatophyta</taxon>
        <taxon>Magnoliopsida</taxon>
        <taxon>eudicotyledons</taxon>
        <taxon>Gunneridae</taxon>
        <taxon>Pentapetalae</taxon>
        <taxon>asterids</taxon>
        <taxon>lamiids</taxon>
        <taxon>Gentianales</taxon>
        <taxon>Rubiaceae</taxon>
        <taxon>Rubioideae</taxon>
        <taxon>Spermacoceae</taxon>
        <taxon>Hedyotis-Oldenlandia complex</taxon>
        <taxon>Oldenlandia</taxon>
    </lineage>
</organism>
<gene>
    <name evidence="3" type="ORF">OLC1_LOCUS1128</name>
</gene>
<feature type="compositionally biased region" description="Polar residues" evidence="2">
    <location>
        <begin position="7"/>
        <end position="18"/>
    </location>
</feature>
<evidence type="ECO:0000256" key="2">
    <source>
        <dbReference type="SAM" id="MobiDB-lite"/>
    </source>
</evidence>
<keyword evidence="1" id="KW-0175">Coiled coil</keyword>
<sequence>MGKWDDLQSSVSRLFNRQASRKPPPGDGTSGSKVVEAVRSNGAQKSDEYFPDPHRRERIGRVLTNLGKFAVDSAVDESLKSVTGGIKVYSIGKSLKDQPYSQPSDGIKKQDLMIAMEEMQAKMEKMQEDVDKLKQQNETCADYSLGLEPLKEFPDEPSESPISPKTNKKKVFIRSRL</sequence>
<keyword evidence="4" id="KW-1185">Reference proteome</keyword>
<evidence type="ECO:0000313" key="3">
    <source>
        <dbReference type="EMBL" id="CAI9088584.1"/>
    </source>
</evidence>
<dbReference type="AlphaFoldDB" id="A0AAV1C1M9"/>
<reference evidence="3" key="1">
    <citation type="submission" date="2023-03" db="EMBL/GenBank/DDBJ databases">
        <authorList>
            <person name="Julca I."/>
        </authorList>
    </citation>
    <scope>NUCLEOTIDE SEQUENCE</scope>
</reference>
<accession>A0AAV1C1M9</accession>
<name>A0AAV1C1M9_OLDCO</name>
<evidence type="ECO:0000313" key="4">
    <source>
        <dbReference type="Proteomes" id="UP001161247"/>
    </source>
</evidence>
<dbReference type="EMBL" id="OX459118">
    <property type="protein sequence ID" value="CAI9088584.1"/>
    <property type="molecule type" value="Genomic_DNA"/>
</dbReference>
<dbReference type="Proteomes" id="UP001161247">
    <property type="component" value="Chromosome 1"/>
</dbReference>
<feature type="region of interest" description="Disordered" evidence="2">
    <location>
        <begin position="150"/>
        <end position="177"/>
    </location>
</feature>
<proteinExistence type="predicted"/>
<feature type="region of interest" description="Disordered" evidence="2">
    <location>
        <begin position="1"/>
        <end position="56"/>
    </location>
</feature>
<feature type="compositionally biased region" description="Basic and acidic residues" evidence="2">
    <location>
        <begin position="45"/>
        <end position="55"/>
    </location>
</feature>